<dbReference type="Pfam" id="PF13233">
    <property type="entry name" value="Complex1_LYR_2"/>
    <property type="match status" value="1"/>
</dbReference>
<dbReference type="GO" id="GO:0033615">
    <property type="term" value="P:mitochondrial proton-transporting ATP synthase complex assembly"/>
    <property type="evidence" value="ECO:0007669"/>
    <property type="project" value="InterPro"/>
</dbReference>
<name>A0A8J8WBF6_9EURO</name>
<organism evidence="2 3">
    <name type="scientific">Penicillium ucsense</name>
    <dbReference type="NCBI Taxonomy" id="2839758"/>
    <lineage>
        <taxon>Eukaryota</taxon>
        <taxon>Fungi</taxon>
        <taxon>Dikarya</taxon>
        <taxon>Ascomycota</taxon>
        <taxon>Pezizomycotina</taxon>
        <taxon>Eurotiomycetes</taxon>
        <taxon>Eurotiomycetidae</taxon>
        <taxon>Eurotiales</taxon>
        <taxon>Aspergillaceae</taxon>
        <taxon>Penicillium</taxon>
    </lineage>
</organism>
<gene>
    <name evidence="2" type="ORF">PECM_003271</name>
</gene>
<feature type="compositionally biased region" description="Low complexity" evidence="1">
    <location>
        <begin position="49"/>
        <end position="69"/>
    </location>
</feature>
<evidence type="ECO:0000256" key="1">
    <source>
        <dbReference type="SAM" id="MobiDB-lite"/>
    </source>
</evidence>
<evidence type="ECO:0008006" key="4">
    <source>
        <dbReference type="Google" id="ProtNLM"/>
    </source>
</evidence>
<dbReference type="OrthoDB" id="15893at2759"/>
<comment type="caution">
    <text evidence="2">The sequence shown here is derived from an EMBL/GenBank/DDBJ whole genome shotgun (WGS) entry which is preliminary data.</text>
</comment>
<keyword evidence="3" id="KW-1185">Reference proteome</keyword>
<dbReference type="EMBL" id="WIWV01000002">
    <property type="protein sequence ID" value="KAF7719960.1"/>
    <property type="molecule type" value="Genomic_DNA"/>
</dbReference>
<dbReference type="Proteomes" id="UP000631181">
    <property type="component" value="Unassembled WGS sequence"/>
</dbReference>
<protein>
    <recommendedName>
        <fullName evidence="4">ATP synthase assembly factor FMC1, mitochondrial</fullName>
    </recommendedName>
</protein>
<accession>A0A8J8WBF6</accession>
<evidence type="ECO:0000313" key="3">
    <source>
        <dbReference type="Proteomes" id="UP000631181"/>
    </source>
</evidence>
<dbReference type="AlphaFoldDB" id="A0A8J8WBF6"/>
<dbReference type="PANTHER" id="PTHR28015:SF1">
    <property type="entry name" value="ATP SYNTHASE ASSEMBLY FACTOR FMC1, MITOCHONDRIAL"/>
    <property type="match status" value="1"/>
</dbReference>
<sequence length="143" mass="16112">MTQPTSQARTLYRALLREIPRPTLSTPSPLHHRLRTLFRSEPQTPSTLAAPTPSHKSPSSSSIASSTPAQPFSTPSSADERALRFQEAEQFARYAKAQRVYVELLERYNPGMNLEEEERIRLTARRVGFDLPELHDPSANAKD</sequence>
<evidence type="ECO:0000313" key="2">
    <source>
        <dbReference type="EMBL" id="KAF7719960.1"/>
    </source>
</evidence>
<dbReference type="PANTHER" id="PTHR28015">
    <property type="entry name" value="ATP SYNTHASE ASSEMBLY FACTOR FMC1, MITOCHONDRIAL"/>
    <property type="match status" value="1"/>
</dbReference>
<dbReference type="GO" id="GO:0005759">
    <property type="term" value="C:mitochondrial matrix"/>
    <property type="evidence" value="ECO:0007669"/>
    <property type="project" value="TreeGrafter"/>
</dbReference>
<proteinExistence type="predicted"/>
<reference evidence="2" key="1">
    <citation type="journal article" date="2020" name="Front. Microbiol.">
        <title>Gene regulatory networks of Penicillium echinulatum 2HH and Penicillium oxalicum 114-2 inferred by a computational biology approach.</title>
        <authorList>
            <person name="Lenz A.R."/>
            <person name="Galan-Vasquez E."/>
            <person name="Balbinot E."/>
            <person name="De Abreu F.P."/>
            <person name="De Oliveira N.S."/>
            <person name="Da Rosa L.O."/>
            <person name="De Avila E Silva S."/>
            <person name="Camassola M."/>
            <person name="Dillon A.J.P."/>
            <person name="Perez-Rueda E."/>
        </authorList>
    </citation>
    <scope>NUCLEOTIDE SEQUENCE</scope>
    <source>
        <strain evidence="2">S1M29</strain>
    </source>
</reference>
<feature type="region of interest" description="Disordered" evidence="1">
    <location>
        <begin position="37"/>
        <end position="81"/>
    </location>
</feature>
<dbReference type="InterPro" id="IPR039196">
    <property type="entry name" value="Fmc1"/>
</dbReference>